<sequence length="615" mass="70920">MTRTLFLFFYLSSALTAFTQSTDPNLVGHYILPNGEPIYGYLGMMDNPKSNFTEKAYYGQEFTPAKLYLSSEEAPIYTKVKVSFGNYKLKYLEGYNTPKLDPLQKYSVVIGEDSLFTDHDPQIWNEILSGKDNMGLLKKEFQMGSFMFYIALKKSSLSKKSEPMKKYLVCKDMETQQAYVLNGKNFDHDIFNKIILNSPSVCYELGIPYTEKGRLKSLYEREKVLKNLIPHKPDLQEGYFNSISSFPFFSKEKLVANGDQNLDNLITALRNDFHAINGIKTYFDQNWSMVEHQEEATYYTETELLSPAGTWSKSTYLLATDQLVTKTLEKIIDQSEGLSKYPKLYIEKLTTEYYYPNGAPLKTIYFTSTENNHDYYLEVSPKGALQLNPNQRAEKIIHTYHPNGKTHYVYYVTNKNKVKYHAVCDQVGAILFNEKSSGIETFNDPFRGLTFTRTFEKGKLKSSVYKKGNIRVEQVSKAYVSPLTLIGSMFQAEYSVFTTANALPFKRNGKTMIAVDIDNNGEVIQYAKITDGLHPKLSERFTQAFDKAPYAKDFFARKKRIKHADQLEYVYTLKYLAQPNEGVINSYNMMFHQQMMQQQMMMQMNNIPQPSIPNF</sequence>
<keyword evidence="1" id="KW-0732">Signal</keyword>
<feature type="signal peptide" evidence="1">
    <location>
        <begin position="1"/>
        <end position="19"/>
    </location>
</feature>
<evidence type="ECO:0000256" key="1">
    <source>
        <dbReference type="SAM" id="SignalP"/>
    </source>
</evidence>
<evidence type="ECO:0000313" key="2">
    <source>
        <dbReference type="EMBL" id="GJM60963.1"/>
    </source>
</evidence>
<proteinExistence type="predicted"/>
<dbReference type="AlphaFoldDB" id="A0AAN4VXW4"/>
<gene>
    <name evidence="2" type="ORF">PEDI_15150</name>
</gene>
<accession>A0AAN4VXW4</accession>
<evidence type="ECO:0000313" key="3">
    <source>
        <dbReference type="Proteomes" id="UP001310022"/>
    </source>
</evidence>
<keyword evidence="3" id="KW-1185">Reference proteome</keyword>
<dbReference type="RefSeq" id="WP_338236601.1">
    <property type="nucleotide sequence ID" value="NZ_BQKE01000001.1"/>
</dbReference>
<dbReference type="EMBL" id="BQKE01000001">
    <property type="protein sequence ID" value="GJM60963.1"/>
    <property type="molecule type" value="Genomic_DNA"/>
</dbReference>
<dbReference type="Proteomes" id="UP001310022">
    <property type="component" value="Unassembled WGS sequence"/>
</dbReference>
<comment type="caution">
    <text evidence="2">The sequence shown here is derived from an EMBL/GenBank/DDBJ whole genome shotgun (WGS) entry which is preliminary data.</text>
</comment>
<evidence type="ECO:0008006" key="4">
    <source>
        <dbReference type="Google" id="ProtNLM"/>
    </source>
</evidence>
<reference evidence="2 3" key="1">
    <citation type="submission" date="2021-12" db="EMBL/GenBank/DDBJ databases">
        <title>Genome sequencing of bacteria with rrn-lacking chromosome and rrn-plasmid.</title>
        <authorList>
            <person name="Anda M."/>
            <person name="Iwasaki W."/>
        </authorList>
    </citation>
    <scope>NUCLEOTIDE SEQUENCE [LARGE SCALE GENOMIC DNA]</scope>
    <source>
        <strain evidence="2 3">NBRC 15940</strain>
    </source>
</reference>
<organism evidence="2 3">
    <name type="scientific">Persicobacter diffluens</name>
    <dbReference type="NCBI Taxonomy" id="981"/>
    <lineage>
        <taxon>Bacteria</taxon>
        <taxon>Pseudomonadati</taxon>
        <taxon>Bacteroidota</taxon>
        <taxon>Cytophagia</taxon>
        <taxon>Cytophagales</taxon>
        <taxon>Persicobacteraceae</taxon>
        <taxon>Persicobacter</taxon>
    </lineage>
</organism>
<protein>
    <recommendedName>
        <fullName evidence="4">TonB C-terminal domain-containing protein</fullName>
    </recommendedName>
</protein>
<feature type="chain" id="PRO_5042998583" description="TonB C-terminal domain-containing protein" evidence="1">
    <location>
        <begin position="20"/>
        <end position="615"/>
    </location>
</feature>
<name>A0AAN4VXW4_9BACT</name>